<protein>
    <recommendedName>
        <fullName evidence="3">DUF659 domain-containing protein</fullName>
    </recommendedName>
</protein>
<keyword evidence="2" id="KW-1185">Reference proteome</keyword>
<proteinExistence type="predicted"/>
<gene>
    <name evidence="1" type="ORF">PLOB_00019584</name>
</gene>
<evidence type="ECO:0000313" key="2">
    <source>
        <dbReference type="Proteomes" id="UP001159405"/>
    </source>
</evidence>
<evidence type="ECO:0008006" key="3">
    <source>
        <dbReference type="Google" id="ProtNLM"/>
    </source>
</evidence>
<sequence>MEKPRSITPQERAKQYPGKFHADNNLLSCSTVMLLWITTKINCGAIPEGTQLRGCLLDVYELEKEKLKQKIKEANVALMVDELGNDNGHCVIDIMATILDVNKLSPSGRNIADRLDMHFVIETNNKTVSQAVVKTTNDYGIDFDGVLIFNTDNASYTKKAFREMLSCLF</sequence>
<accession>A0ABN8NMW7</accession>
<dbReference type="EMBL" id="CALNXK010000023">
    <property type="protein sequence ID" value="CAH3110545.1"/>
    <property type="molecule type" value="Genomic_DNA"/>
</dbReference>
<evidence type="ECO:0000313" key="1">
    <source>
        <dbReference type="EMBL" id="CAH3110545.1"/>
    </source>
</evidence>
<comment type="caution">
    <text evidence="1">The sequence shown here is derived from an EMBL/GenBank/DDBJ whole genome shotgun (WGS) entry which is preliminary data.</text>
</comment>
<name>A0ABN8NMW7_9CNID</name>
<dbReference type="Proteomes" id="UP001159405">
    <property type="component" value="Unassembled WGS sequence"/>
</dbReference>
<reference evidence="1 2" key="1">
    <citation type="submission" date="2022-05" db="EMBL/GenBank/DDBJ databases">
        <authorList>
            <consortium name="Genoscope - CEA"/>
            <person name="William W."/>
        </authorList>
    </citation>
    <scope>NUCLEOTIDE SEQUENCE [LARGE SCALE GENOMIC DNA]</scope>
</reference>
<organism evidence="1 2">
    <name type="scientific">Porites lobata</name>
    <dbReference type="NCBI Taxonomy" id="104759"/>
    <lineage>
        <taxon>Eukaryota</taxon>
        <taxon>Metazoa</taxon>
        <taxon>Cnidaria</taxon>
        <taxon>Anthozoa</taxon>
        <taxon>Hexacorallia</taxon>
        <taxon>Scleractinia</taxon>
        <taxon>Fungiina</taxon>
        <taxon>Poritidae</taxon>
        <taxon>Porites</taxon>
    </lineage>
</organism>